<feature type="compositionally biased region" description="Acidic residues" evidence="2">
    <location>
        <begin position="840"/>
        <end position="854"/>
    </location>
</feature>
<feature type="compositionally biased region" description="Acidic residues" evidence="2">
    <location>
        <begin position="272"/>
        <end position="286"/>
    </location>
</feature>
<evidence type="ECO:0000313" key="3">
    <source>
        <dbReference type="Proteomes" id="UP000887563"/>
    </source>
</evidence>
<proteinExistence type="predicted"/>
<feature type="region of interest" description="Disordered" evidence="2">
    <location>
        <begin position="529"/>
        <end position="548"/>
    </location>
</feature>
<dbReference type="AlphaFoldDB" id="A0A914MSD6"/>
<dbReference type="WBParaSite" id="Minc3s02558g30635">
    <property type="protein sequence ID" value="Minc3s02558g30635"/>
    <property type="gene ID" value="Minc3s02558g30635"/>
</dbReference>
<feature type="compositionally biased region" description="Basic residues" evidence="2">
    <location>
        <begin position="221"/>
        <end position="231"/>
    </location>
</feature>
<reference evidence="4" key="1">
    <citation type="submission" date="2022-11" db="UniProtKB">
        <authorList>
            <consortium name="WormBaseParasite"/>
        </authorList>
    </citation>
    <scope>IDENTIFICATION</scope>
</reference>
<feature type="region of interest" description="Disordered" evidence="2">
    <location>
        <begin position="220"/>
        <end position="391"/>
    </location>
</feature>
<feature type="compositionally biased region" description="Acidic residues" evidence="2">
    <location>
        <begin position="313"/>
        <end position="359"/>
    </location>
</feature>
<feature type="compositionally biased region" description="Acidic residues" evidence="2">
    <location>
        <begin position="367"/>
        <end position="384"/>
    </location>
</feature>
<organism evidence="3 4">
    <name type="scientific">Meloidogyne incognita</name>
    <name type="common">Southern root-knot nematode worm</name>
    <name type="synonym">Oxyuris incognita</name>
    <dbReference type="NCBI Taxonomy" id="6306"/>
    <lineage>
        <taxon>Eukaryota</taxon>
        <taxon>Metazoa</taxon>
        <taxon>Ecdysozoa</taxon>
        <taxon>Nematoda</taxon>
        <taxon>Chromadorea</taxon>
        <taxon>Rhabditida</taxon>
        <taxon>Tylenchina</taxon>
        <taxon>Tylenchomorpha</taxon>
        <taxon>Tylenchoidea</taxon>
        <taxon>Meloidogynidae</taxon>
        <taxon>Meloidogyninae</taxon>
        <taxon>Meloidogyne</taxon>
        <taxon>Meloidogyne incognita group</taxon>
    </lineage>
</organism>
<feature type="compositionally biased region" description="Basic residues" evidence="2">
    <location>
        <begin position="256"/>
        <end position="265"/>
    </location>
</feature>
<name>A0A914MSD6_MELIC</name>
<accession>A0A914MSD6</accession>
<keyword evidence="3" id="KW-1185">Reference proteome</keyword>
<feature type="coiled-coil region" evidence="1">
    <location>
        <begin position="448"/>
        <end position="475"/>
    </location>
</feature>
<feature type="compositionally biased region" description="Acidic residues" evidence="2">
    <location>
        <begin position="787"/>
        <end position="798"/>
    </location>
</feature>
<evidence type="ECO:0000256" key="1">
    <source>
        <dbReference type="SAM" id="Coils"/>
    </source>
</evidence>
<protein>
    <submittedName>
        <fullName evidence="4">Uncharacterized protein</fullName>
    </submittedName>
</protein>
<feature type="region of interest" description="Disordered" evidence="2">
    <location>
        <begin position="781"/>
        <end position="801"/>
    </location>
</feature>
<feature type="region of interest" description="Disordered" evidence="2">
    <location>
        <begin position="820"/>
        <end position="859"/>
    </location>
</feature>
<keyword evidence="1" id="KW-0175">Coiled coil</keyword>
<feature type="compositionally biased region" description="Basic and acidic residues" evidence="2">
    <location>
        <begin position="234"/>
        <end position="246"/>
    </location>
</feature>
<feature type="region of interest" description="Disordered" evidence="2">
    <location>
        <begin position="714"/>
        <end position="739"/>
    </location>
</feature>
<feature type="compositionally biased region" description="Acidic residues" evidence="2">
    <location>
        <begin position="822"/>
        <end position="833"/>
    </location>
</feature>
<dbReference type="Proteomes" id="UP000887563">
    <property type="component" value="Unplaced"/>
</dbReference>
<evidence type="ECO:0000256" key="2">
    <source>
        <dbReference type="SAM" id="MobiDB-lite"/>
    </source>
</evidence>
<sequence>MRNYFDDKLLLFCTLIVMLMSFSINAEFQSLLIFTTRNEREKGEENSPLLDDLEWHKMNSFQSSINDFGHTFWKIFLLRGESEPLFVDIQSAIQYDDRTKVIVGNSQSPNGIIDRIFLSPFCWRKGETEEQLAFVMCNRKLDFPLDERGWQINEKIEVGNVELKRRSDALMKKEKGGSVWIDLFTFSGVPMVSASTITSKNNQKKIIEKEEAEENEIIKEQKRKKSKRRTNKLGNDEEIREGNVHEDENEEQEKVNKKRQRRRRKYDREVKEENEENIEEGNDEENYEKVEGGKQDNEIEEDINNDGKKSNEEEIEEEEEVDKEEKENDGEEVDEENEEERDEEDKDETEDNEDEEDNEGNVGEDGKENEDEEDDNNDKDDNELDPTLSITDKKRMCRYRLSCYADKGIKIPGKYGGKEQRQENGEYIPSGKRTLGGTKLKIVDVEKKATLKDAAKQAVKKVRQQEAEGEVLREKYVYDGERVLADFWAELERKNRCKYRRSCYLSGKLPEIKQSEILQWLGGFGSSGFWKEEPEEEGNEEKKRGEDGEEVKFENMKEYERKLFCRYRNSCYKNGIKPKINNNSITTFGIKEWNFNNLIKDLKEWWGVGMEGKQKIDKDEPKQTKLECKYRKSCYSSGKLPEEFRIDKNEEKQTITKILEGKKVPTSVRELKLFCKYRKSCYVANAAIQQTEIIEKEENKQNKNITLEEKKLIINKSMKNSSPAKEEKKNKKLPKNSSKRKIKIEEVEEKNKKEKIKKDCFVDKKRIKETISPQEGCKFIERRKEEENNEGDLEEDNEEVKKRKMKKYIVNEEINEIKEEKGEVEEREVEEEVEEKKVEEEEVKEEKEEEEEEEKETKNKIRKNKKYNIEVKENLVEEKKQWQRRKSLNEDKPLFDWRILSNLLLTGSKEPREFEIEEWEKMSEKERLFRCRQKKEENENNKYLIKSNNILDKNIKLACKYRKSCYEGIENNRETKIIGVKKETILAIKSPPPPPTINWTTINPEKCNKWRISCRQVLGLPIKEKAPIGPNGKRLCRKKKEEEIIIKGGGKAIK</sequence>
<feature type="compositionally biased region" description="Basic and acidic residues" evidence="2">
    <location>
        <begin position="287"/>
        <end position="297"/>
    </location>
</feature>
<evidence type="ECO:0000313" key="4">
    <source>
        <dbReference type="WBParaSite" id="Minc3s02558g30635"/>
    </source>
</evidence>
<feature type="compositionally biased region" description="Basic residues" evidence="2">
    <location>
        <begin position="730"/>
        <end position="739"/>
    </location>
</feature>